<keyword evidence="1" id="KW-0547">Nucleotide-binding</keyword>
<accession>A0AAV4UGF8</accession>
<dbReference type="GO" id="GO:0005524">
    <property type="term" value="F:ATP binding"/>
    <property type="evidence" value="ECO:0007669"/>
    <property type="project" value="UniProtKB-KW"/>
</dbReference>
<evidence type="ECO:0000313" key="3">
    <source>
        <dbReference type="EMBL" id="GIY56898.1"/>
    </source>
</evidence>
<comment type="caution">
    <text evidence="3">The sequence shown here is derived from an EMBL/GenBank/DDBJ whole genome shotgun (WGS) entry which is preliminary data.</text>
</comment>
<dbReference type="EMBL" id="BPLR01012823">
    <property type="protein sequence ID" value="GIY56898.1"/>
    <property type="molecule type" value="Genomic_DNA"/>
</dbReference>
<evidence type="ECO:0000313" key="4">
    <source>
        <dbReference type="Proteomes" id="UP001054945"/>
    </source>
</evidence>
<dbReference type="GO" id="GO:0007169">
    <property type="term" value="P:cell surface receptor protein tyrosine kinase signaling pathway"/>
    <property type="evidence" value="ECO:0007669"/>
    <property type="project" value="InterPro"/>
</dbReference>
<keyword evidence="4" id="KW-1185">Reference proteome</keyword>
<evidence type="ECO:0000256" key="1">
    <source>
        <dbReference type="ARBA" id="ARBA00022741"/>
    </source>
</evidence>
<evidence type="ECO:0000256" key="2">
    <source>
        <dbReference type="ARBA" id="ARBA00022840"/>
    </source>
</evidence>
<sequence length="104" mass="12039">MTRDIYETDYYRKGGKGYVHLSADGSRMLAKMVYLVLQSDIWYAIIMELCWARTPRPDQLYRANWTCCFQTSTKTISVKCPSISLFDKRAPSRLIVTLPLPPLL</sequence>
<protein>
    <submittedName>
        <fullName evidence="3">Uncharacterized protein</fullName>
    </submittedName>
</protein>
<dbReference type="GO" id="GO:0004714">
    <property type="term" value="F:transmembrane receptor protein tyrosine kinase activity"/>
    <property type="evidence" value="ECO:0007669"/>
    <property type="project" value="InterPro"/>
</dbReference>
<gene>
    <name evidence="3" type="ORF">CEXT_309911</name>
</gene>
<keyword evidence="2" id="KW-0067">ATP-binding</keyword>
<proteinExistence type="predicted"/>
<dbReference type="Proteomes" id="UP001054945">
    <property type="component" value="Unassembled WGS sequence"/>
</dbReference>
<organism evidence="3 4">
    <name type="scientific">Caerostris extrusa</name>
    <name type="common">Bark spider</name>
    <name type="synonym">Caerostris bankana</name>
    <dbReference type="NCBI Taxonomy" id="172846"/>
    <lineage>
        <taxon>Eukaryota</taxon>
        <taxon>Metazoa</taxon>
        <taxon>Ecdysozoa</taxon>
        <taxon>Arthropoda</taxon>
        <taxon>Chelicerata</taxon>
        <taxon>Arachnida</taxon>
        <taxon>Araneae</taxon>
        <taxon>Araneomorphae</taxon>
        <taxon>Entelegynae</taxon>
        <taxon>Araneoidea</taxon>
        <taxon>Araneidae</taxon>
        <taxon>Caerostris</taxon>
    </lineage>
</organism>
<reference evidence="3 4" key="1">
    <citation type="submission" date="2021-06" db="EMBL/GenBank/DDBJ databases">
        <title>Caerostris extrusa draft genome.</title>
        <authorList>
            <person name="Kono N."/>
            <person name="Arakawa K."/>
        </authorList>
    </citation>
    <scope>NUCLEOTIDE SEQUENCE [LARGE SCALE GENOMIC DNA]</scope>
</reference>
<dbReference type="PROSITE" id="PS00239">
    <property type="entry name" value="RECEPTOR_TYR_KIN_II"/>
    <property type="match status" value="1"/>
</dbReference>
<dbReference type="GO" id="GO:0016020">
    <property type="term" value="C:membrane"/>
    <property type="evidence" value="ECO:0007669"/>
    <property type="project" value="InterPro"/>
</dbReference>
<dbReference type="InterPro" id="IPR002011">
    <property type="entry name" value="Tyr_kinase_rcpt_2_CS"/>
</dbReference>
<dbReference type="AlphaFoldDB" id="A0AAV4UGF8"/>
<name>A0AAV4UGF8_CAEEX</name>